<feature type="compositionally biased region" description="Low complexity" evidence="6">
    <location>
        <begin position="620"/>
        <end position="632"/>
    </location>
</feature>
<dbReference type="InterPro" id="IPR011989">
    <property type="entry name" value="ARM-like"/>
</dbReference>
<feature type="compositionally biased region" description="Acidic residues" evidence="6">
    <location>
        <begin position="607"/>
        <end position="619"/>
    </location>
</feature>
<dbReference type="PANTHER" id="PTHR14978">
    <property type="entry name" value="BETA-CATENIN-LIKE PROTEIN 1 NUCLEAR ASSOCIATED PROTEIN"/>
    <property type="match status" value="1"/>
</dbReference>
<evidence type="ECO:0000256" key="4">
    <source>
        <dbReference type="ARBA" id="ARBA00023054"/>
    </source>
</evidence>
<reference evidence="8" key="1">
    <citation type="submission" date="2021-06" db="EMBL/GenBank/DDBJ databases">
        <authorList>
            <person name="Kallberg Y."/>
            <person name="Tangrot J."/>
            <person name="Rosling A."/>
        </authorList>
    </citation>
    <scope>NUCLEOTIDE SEQUENCE</scope>
    <source>
        <strain evidence="8">BR232B</strain>
    </source>
</reference>
<evidence type="ECO:0000256" key="3">
    <source>
        <dbReference type="ARBA" id="ARBA00022737"/>
    </source>
</evidence>
<keyword evidence="9" id="KW-1185">Reference proteome</keyword>
<evidence type="ECO:0000313" key="9">
    <source>
        <dbReference type="Proteomes" id="UP000789739"/>
    </source>
</evidence>
<dbReference type="SUPFAM" id="SSF48371">
    <property type="entry name" value="ARM repeat"/>
    <property type="match status" value="1"/>
</dbReference>
<dbReference type="InterPro" id="IPR039678">
    <property type="entry name" value="CTNNBL1"/>
</dbReference>
<feature type="region of interest" description="Disordered" evidence="6">
    <location>
        <begin position="583"/>
        <end position="640"/>
    </location>
</feature>
<keyword evidence="4" id="KW-0175">Coiled coil</keyword>
<dbReference type="InterPro" id="IPR016024">
    <property type="entry name" value="ARM-type_fold"/>
</dbReference>
<comment type="caution">
    <text evidence="8">The sequence shown here is derived from an EMBL/GenBank/DDBJ whole genome shotgun (WGS) entry which is preliminary data.</text>
</comment>
<feature type="region of interest" description="Disordered" evidence="6">
    <location>
        <begin position="40"/>
        <end position="64"/>
    </location>
</feature>
<dbReference type="Pfam" id="PF08216">
    <property type="entry name" value="CTNNBL"/>
    <property type="match status" value="1"/>
</dbReference>
<dbReference type="FunFam" id="1.25.10.10:FF:001136">
    <property type="entry name" value="Beta-catenin-like protein 1"/>
    <property type="match status" value="1"/>
</dbReference>
<protein>
    <submittedName>
        <fullName evidence="8">6682_t:CDS:1</fullName>
    </submittedName>
</protein>
<dbReference type="InterPro" id="IPR013180">
    <property type="entry name" value="CTNNBL1_N"/>
</dbReference>
<evidence type="ECO:0000256" key="6">
    <source>
        <dbReference type="SAM" id="MobiDB-lite"/>
    </source>
</evidence>
<gene>
    <name evidence="8" type="ORF">PBRASI_LOCUS4595</name>
</gene>
<dbReference type="GO" id="GO:0005681">
    <property type="term" value="C:spliceosomal complex"/>
    <property type="evidence" value="ECO:0007669"/>
    <property type="project" value="TreeGrafter"/>
</dbReference>
<keyword evidence="5" id="KW-0539">Nucleus</keyword>
<feature type="domain" description="Beta-catenin-like protein 1 N-terminal" evidence="7">
    <location>
        <begin position="92"/>
        <end position="199"/>
    </location>
</feature>
<evidence type="ECO:0000256" key="2">
    <source>
        <dbReference type="ARBA" id="ARBA00022553"/>
    </source>
</evidence>
<dbReference type="OrthoDB" id="1898821at2759"/>
<dbReference type="GO" id="GO:0010467">
    <property type="term" value="P:gene expression"/>
    <property type="evidence" value="ECO:0007669"/>
    <property type="project" value="UniProtKB-ARBA"/>
</dbReference>
<keyword evidence="2" id="KW-0597">Phosphoprotein</keyword>
<feature type="region of interest" description="Disordered" evidence="6">
    <location>
        <begin position="1"/>
        <end position="23"/>
    </location>
</feature>
<evidence type="ECO:0000256" key="1">
    <source>
        <dbReference type="ARBA" id="ARBA00004123"/>
    </source>
</evidence>
<evidence type="ECO:0000259" key="7">
    <source>
        <dbReference type="SMART" id="SM01156"/>
    </source>
</evidence>
<dbReference type="EMBL" id="CAJVPI010000486">
    <property type="protein sequence ID" value="CAG8541164.1"/>
    <property type="molecule type" value="Genomic_DNA"/>
</dbReference>
<keyword evidence="3" id="KW-0677">Repeat</keyword>
<comment type="subcellular location">
    <subcellularLocation>
        <location evidence="1">Nucleus</location>
    </subcellularLocation>
</comment>
<name>A0A9N9ASM6_9GLOM</name>
<organism evidence="8 9">
    <name type="scientific">Paraglomus brasilianum</name>
    <dbReference type="NCBI Taxonomy" id="144538"/>
    <lineage>
        <taxon>Eukaryota</taxon>
        <taxon>Fungi</taxon>
        <taxon>Fungi incertae sedis</taxon>
        <taxon>Mucoromycota</taxon>
        <taxon>Glomeromycotina</taxon>
        <taxon>Glomeromycetes</taxon>
        <taxon>Paraglomerales</taxon>
        <taxon>Paraglomeraceae</taxon>
        <taxon>Paraglomus</taxon>
    </lineage>
</organism>
<dbReference type="Proteomes" id="UP000789739">
    <property type="component" value="Unassembled WGS sequence"/>
</dbReference>
<evidence type="ECO:0000256" key="5">
    <source>
        <dbReference type="ARBA" id="ARBA00023242"/>
    </source>
</evidence>
<dbReference type="AlphaFoldDB" id="A0A9N9ASM6"/>
<accession>A0A9N9ASM6</accession>
<dbReference type="SMART" id="SM01156">
    <property type="entry name" value="DUF1716"/>
    <property type="match status" value="1"/>
</dbReference>
<proteinExistence type="predicted"/>
<dbReference type="Gene3D" id="1.25.10.10">
    <property type="entry name" value="Leucine-rich Repeat Variant"/>
    <property type="match status" value="1"/>
</dbReference>
<evidence type="ECO:0000313" key="8">
    <source>
        <dbReference type="EMBL" id="CAG8541164.1"/>
    </source>
</evidence>
<dbReference type="PANTHER" id="PTHR14978:SF0">
    <property type="entry name" value="BETA-CATENIN-LIKE PROTEIN 1"/>
    <property type="match status" value="1"/>
</dbReference>
<sequence length="652" mass="73822">MDIDKIFKLPSIPSGKNKRKLTATPSTEVLINVRARLEDSDEDLDVSSSPTTSKNKGKGKSVQISDEVEEREYYVDDYGDEDEEGRFYGGGLTEEQKRILELVDEVETEEADVLDPAGVRKLILKFEKAITKNNEFRVKYADDPSKFMESEADLDEEIKRLKTLSEVPDLYPYVVQLGAVPQIVSLLAHENTDIAIDVVELLNELTDEDVVAEHEENAMKEFVNALLENQMLELLVQNLRRLDENESADNQGVFNTLGVVENLTSLDPSISERVVMETDLLQWILTRIKVKVFDSNRQYASEILAILLQDSRGNYQGLIRCLEEFLLFTANRIKLGELGGVDVLLQVLNSYKRKDPKDADETEMMENFFDCLCSALAESEIKQKFLEGEGIELMLIMAKEKMMARMRAMKVLDYAMSTPDGAGNCERFVEIFGLKTLFATFMRKGIKKLRKSYKNFSEAQEEEHVIGIIVSLIKNLPFNGDYRLRLLSKFIENDYEKVNRLLELRDSYEAKVAIVDREITRAKQLVDLALAWIASEDAKIKERATTLLGHVGRSFEDVKSVLQEYYENLGGDESVETMLTSSTPMAEEEGGKNDNDGNTETKLNTEYMDEDGKEEDEQQEGSSETGKGSSSSVRATERVVSKEFVSHLISSL</sequence>